<dbReference type="Proteomes" id="UP001596071">
    <property type="component" value="Unassembled WGS sequence"/>
</dbReference>
<dbReference type="InterPro" id="IPR003607">
    <property type="entry name" value="HD/PDEase_dom"/>
</dbReference>
<dbReference type="CDD" id="cd00077">
    <property type="entry name" value="HDc"/>
    <property type="match status" value="1"/>
</dbReference>
<dbReference type="PANTHER" id="PTHR35795">
    <property type="entry name" value="SLR1885 PROTEIN"/>
    <property type="match status" value="1"/>
</dbReference>
<dbReference type="PANTHER" id="PTHR35795:SF1">
    <property type="entry name" value="BIS(5'-NUCLEOSYL)-TETRAPHOSPHATASE, SYMMETRICAL"/>
    <property type="match status" value="1"/>
</dbReference>
<keyword evidence="4 8" id="KW-0378">Hydrolase</keyword>
<dbReference type="Gene3D" id="1.10.3210.10">
    <property type="entry name" value="Hypothetical protein af1432"/>
    <property type="match status" value="1"/>
</dbReference>
<reference evidence="9" key="1">
    <citation type="journal article" date="2019" name="Int. J. Syst. Evol. Microbiol.">
        <title>The Global Catalogue of Microorganisms (GCM) 10K type strain sequencing project: providing services to taxonomists for standard genome sequencing and annotation.</title>
        <authorList>
            <consortium name="The Broad Institute Genomics Platform"/>
            <consortium name="The Broad Institute Genome Sequencing Center for Infectious Disease"/>
            <person name="Wu L."/>
            <person name="Ma J."/>
        </authorList>
    </citation>
    <scope>NUCLEOTIDE SEQUENCE [LARGE SCALE GENOMIC DNA]</scope>
    <source>
        <strain evidence="9">KACC 11299</strain>
    </source>
</reference>
<evidence type="ECO:0000256" key="3">
    <source>
        <dbReference type="ARBA" id="ARBA00022741"/>
    </source>
</evidence>
<dbReference type="InterPro" id="IPR006674">
    <property type="entry name" value="HD_domain"/>
</dbReference>
<evidence type="ECO:0000256" key="1">
    <source>
        <dbReference type="ARBA" id="ARBA00012506"/>
    </source>
</evidence>
<evidence type="ECO:0000256" key="6">
    <source>
        <dbReference type="ARBA" id="ARBA00049417"/>
    </source>
</evidence>
<dbReference type="InterPro" id="IPR006675">
    <property type="entry name" value="HDIG_dom"/>
</dbReference>
<dbReference type="InterPro" id="IPR051094">
    <property type="entry name" value="Diverse_Catalytic_Enzymes"/>
</dbReference>
<dbReference type="InterPro" id="IPR005249">
    <property type="entry name" value="YqeK"/>
</dbReference>
<comment type="catalytic activity">
    <reaction evidence="6">
        <text>P(1),P(4)-bis(5'-adenosyl) tetraphosphate + H2O = 2 ADP + 2 H(+)</text>
        <dbReference type="Rhea" id="RHEA:24252"/>
        <dbReference type="ChEBI" id="CHEBI:15377"/>
        <dbReference type="ChEBI" id="CHEBI:15378"/>
        <dbReference type="ChEBI" id="CHEBI:58141"/>
        <dbReference type="ChEBI" id="CHEBI:456216"/>
        <dbReference type="EC" id="3.6.1.41"/>
    </reaction>
</comment>
<evidence type="ECO:0000259" key="7">
    <source>
        <dbReference type="PROSITE" id="PS51831"/>
    </source>
</evidence>
<keyword evidence="3" id="KW-0547">Nucleotide-binding</keyword>
<dbReference type="SUPFAM" id="SSF109604">
    <property type="entry name" value="HD-domain/PDEase-like"/>
    <property type="match status" value="1"/>
</dbReference>
<evidence type="ECO:0000256" key="2">
    <source>
        <dbReference type="ARBA" id="ARBA00022723"/>
    </source>
</evidence>
<accession>A0ABW0TZ83</accession>
<dbReference type="NCBIfam" id="TIGR00277">
    <property type="entry name" value="HDIG"/>
    <property type="match status" value="1"/>
</dbReference>
<protein>
    <recommendedName>
        <fullName evidence="1">bis(5'-nucleosyl)-tetraphosphatase (symmetrical)</fullName>
        <ecNumber evidence="1">3.6.1.41</ecNumber>
    </recommendedName>
</protein>
<evidence type="ECO:0000256" key="5">
    <source>
        <dbReference type="ARBA" id="ARBA00023004"/>
    </source>
</evidence>
<organism evidence="8 9">
    <name type="scientific">Sporosarcina koreensis</name>
    <dbReference type="NCBI Taxonomy" id="334735"/>
    <lineage>
        <taxon>Bacteria</taxon>
        <taxon>Bacillati</taxon>
        <taxon>Bacillota</taxon>
        <taxon>Bacilli</taxon>
        <taxon>Bacillales</taxon>
        <taxon>Caryophanaceae</taxon>
        <taxon>Sporosarcina</taxon>
    </lineage>
</organism>
<keyword evidence="5" id="KW-0408">Iron</keyword>
<keyword evidence="9" id="KW-1185">Reference proteome</keyword>
<feature type="domain" description="HD" evidence="7">
    <location>
        <begin position="18"/>
        <end position="132"/>
    </location>
</feature>
<keyword evidence="2" id="KW-0479">Metal-binding</keyword>
<proteinExistence type="predicted"/>
<dbReference type="EC" id="3.6.1.41" evidence="1"/>
<comment type="caution">
    <text evidence="8">The sequence shown here is derived from an EMBL/GenBank/DDBJ whole genome shotgun (WGS) entry which is preliminary data.</text>
</comment>
<dbReference type="GO" id="GO:0008803">
    <property type="term" value="F:bis(5'-nucleosyl)-tetraphosphatase (symmetrical) activity"/>
    <property type="evidence" value="ECO:0007669"/>
    <property type="project" value="UniProtKB-EC"/>
</dbReference>
<dbReference type="SMART" id="SM00471">
    <property type="entry name" value="HDc"/>
    <property type="match status" value="1"/>
</dbReference>
<dbReference type="PROSITE" id="PS51831">
    <property type="entry name" value="HD"/>
    <property type="match status" value="1"/>
</dbReference>
<dbReference type="NCBIfam" id="TIGR00488">
    <property type="entry name" value="bis(5'-nucleosyl)-tetraphosphatase (symmetrical) YqeK"/>
    <property type="match status" value="1"/>
</dbReference>
<sequence>MEPGVLKNELEKRLPRKRYEHVLRVTETAKELAARFGVPTDKAEQAALFHDIAKFMEPSDMRIMIEENDEDRRLLTFHHELWHAAAGRIIAEKEFGVKDPDILNAIRYHTTGRAGMSVLEKLIYIADLIEPGRSFPGIEELRKTADLKIDEAMKACIAHSVLYLIERRAAVFPDSIECYNEHVQRI</sequence>
<evidence type="ECO:0000313" key="9">
    <source>
        <dbReference type="Proteomes" id="UP001596071"/>
    </source>
</evidence>
<name>A0ABW0TZ83_9BACL</name>
<dbReference type="Pfam" id="PF01966">
    <property type="entry name" value="HD"/>
    <property type="match status" value="1"/>
</dbReference>
<evidence type="ECO:0000313" key="8">
    <source>
        <dbReference type="EMBL" id="MFC5604022.1"/>
    </source>
</evidence>
<dbReference type="EMBL" id="JBHSNP010000026">
    <property type="protein sequence ID" value="MFC5604022.1"/>
    <property type="molecule type" value="Genomic_DNA"/>
</dbReference>
<dbReference type="RefSeq" id="WP_381445337.1">
    <property type="nucleotide sequence ID" value="NZ_JBHSNP010000026.1"/>
</dbReference>
<gene>
    <name evidence="8" type="primary">yqeK</name>
    <name evidence="8" type="ORF">ACFPTP_12410</name>
</gene>
<evidence type="ECO:0000256" key="4">
    <source>
        <dbReference type="ARBA" id="ARBA00022801"/>
    </source>
</evidence>